<feature type="region of interest" description="Disordered" evidence="1">
    <location>
        <begin position="48"/>
        <end position="71"/>
    </location>
</feature>
<accession>A0ABT4R479</accession>
<comment type="caution">
    <text evidence="2">The sequence shown here is derived from an EMBL/GenBank/DDBJ whole genome shotgun (WGS) entry which is preliminary data.</text>
</comment>
<protein>
    <submittedName>
        <fullName evidence="2">Uncharacterized protein</fullName>
    </submittedName>
</protein>
<keyword evidence="3" id="KW-1185">Reference proteome</keyword>
<dbReference type="Proteomes" id="UP001152178">
    <property type="component" value="Unassembled WGS sequence"/>
</dbReference>
<evidence type="ECO:0000256" key="1">
    <source>
        <dbReference type="SAM" id="MobiDB-lite"/>
    </source>
</evidence>
<dbReference type="RefSeq" id="WP_269908881.1">
    <property type="nucleotide sequence ID" value="NZ_JAPFQA010000033.1"/>
</dbReference>
<sequence length="71" mass="7746">MPKTVAANESLVITCGHPACYRSTMLDIQALIDRLGPEMQDPIDEMKVQPAKRRGSIAEGNLHGTHCHPGH</sequence>
<dbReference type="EMBL" id="JAPFQA010000033">
    <property type="protein sequence ID" value="MCZ8548636.1"/>
    <property type="molecule type" value="Genomic_DNA"/>
</dbReference>
<gene>
    <name evidence="2" type="ORF">OOJ09_31135</name>
</gene>
<reference evidence="2" key="1">
    <citation type="submission" date="2022-11" db="EMBL/GenBank/DDBJ databases">
        <authorList>
            <person name="Coimbra C."/>
        </authorList>
    </citation>
    <scope>NUCLEOTIDE SEQUENCE</scope>
    <source>
        <strain evidence="2">Jales19</strain>
    </source>
</reference>
<evidence type="ECO:0000313" key="2">
    <source>
        <dbReference type="EMBL" id="MCZ8548636.1"/>
    </source>
</evidence>
<evidence type="ECO:0000313" key="3">
    <source>
        <dbReference type="Proteomes" id="UP001152178"/>
    </source>
</evidence>
<organism evidence="2 3">
    <name type="scientific">Mesorhizobium qingshengii</name>
    <dbReference type="NCBI Taxonomy" id="1165689"/>
    <lineage>
        <taxon>Bacteria</taxon>
        <taxon>Pseudomonadati</taxon>
        <taxon>Pseudomonadota</taxon>
        <taxon>Alphaproteobacteria</taxon>
        <taxon>Hyphomicrobiales</taxon>
        <taxon>Phyllobacteriaceae</taxon>
        <taxon>Mesorhizobium</taxon>
    </lineage>
</organism>
<proteinExistence type="predicted"/>
<name>A0ABT4R479_9HYPH</name>